<evidence type="ECO:0000256" key="6">
    <source>
        <dbReference type="ARBA" id="ARBA00023004"/>
    </source>
</evidence>
<keyword evidence="15" id="KW-0675">Receptor</keyword>
<dbReference type="InterPro" id="IPR039426">
    <property type="entry name" value="TonB-dep_rcpt-like"/>
</dbReference>
<dbReference type="Proteomes" id="UP000663637">
    <property type="component" value="Chromosome"/>
</dbReference>
<gene>
    <name evidence="15" type="ORF">IDJ81_14640</name>
</gene>
<comment type="similarity">
    <text evidence="11 12">Belongs to the TonB-dependent receptor family.</text>
</comment>
<evidence type="ECO:0000313" key="16">
    <source>
        <dbReference type="Proteomes" id="UP000663637"/>
    </source>
</evidence>
<dbReference type="PANTHER" id="PTHR32552:SF81">
    <property type="entry name" value="TONB-DEPENDENT OUTER MEMBRANE RECEPTOR"/>
    <property type="match status" value="1"/>
</dbReference>
<organism evidence="15 16">
    <name type="scientific">Tsuneonella flava</name>
    <dbReference type="NCBI Taxonomy" id="2055955"/>
    <lineage>
        <taxon>Bacteria</taxon>
        <taxon>Pseudomonadati</taxon>
        <taxon>Pseudomonadota</taxon>
        <taxon>Alphaproteobacteria</taxon>
        <taxon>Sphingomonadales</taxon>
        <taxon>Erythrobacteraceae</taxon>
        <taxon>Tsuneonella</taxon>
    </lineage>
</organism>
<sequence>MTALTLPTVCWAQATPDTASQDKPSQEIVVTAQKRSESLQDVPISINVVSGKALETAGVANITGITKLVPAVRFDNSGPYSQPTIRGVGSALAGPGLSPNVATYIDGFYQANPISNNSDLMDVTSIQVLKGPQGTLFGRNATGGAIVITTEEPSQDFSLKGNFSYGRFNQARAGLLVSGGLSDNLTASLGVNYRHDDGFVTNLLTGNKDSKSDRFTARAKLVFTPTDTTKFTLIGKVEEIDDPSAYSMSAYQGETTGVLFPDTIIATRRGEISNDVPGVNRVHSQFLGLKSEFDLGGVSLTSLTGWRRDRARENYDIDASSAPVLAAFWNQNDDAFTQEFNLNSDPSSKLQWVVGANYFYNKSDNPNFAIATGGSGLIPTFFSRVYTHSLAFFADATYPVLPNLYLTIGGRYSHDYIREAFGTAPSFTEDGATDERDAFKPRGVLRYEFAPRTNVYFSVSQGNKAAVFNANGQDKNVVKPENITAYELGFKTASGSWNFETAGFYYDYKDLQVASFVGTATRVLNAANARIYGFEAHASGALNDHFRIDLGAAYVDGQYRNFEKATRYTYGPTTGVVVSAGDASGNVMQRTPKFSGNAMLTYDTPLADGNLELSGSVTYQSKIYFDFFEDTKQNGYALVDLRAAWTAPSEAWTIAVYGRNITDQTYLSSVLANAVSIAQLYGQPATYGAELQFRF</sequence>
<accession>A0ABX7KB16</accession>
<evidence type="ECO:0000256" key="9">
    <source>
        <dbReference type="ARBA" id="ARBA00023136"/>
    </source>
</evidence>
<dbReference type="CDD" id="cd01347">
    <property type="entry name" value="ligand_gated_channel"/>
    <property type="match status" value="1"/>
</dbReference>
<evidence type="ECO:0000256" key="3">
    <source>
        <dbReference type="ARBA" id="ARBA00022452"/>
    </source>
</evidence>
<dbReference type="InterPro" id="IPR012910">
    <property type="entry name" value="Plug_dom"/>
</dbReference>
<evidence type="ECO:0000259" key="14">
    <source>
        <dbReference type="Pfam" id="PF07715"/>
    </source>
</evidence>
<keyword evidence="6" id="KW-0408">Iron</keyword>
<dbReference type="SUPFAM" id="SSF56935">
    <property type="entry name" value="Porins"/>
    <property type="match status" value="1"/>
</dbReference>
<dbReference type="InterPro" id="IPR000531">
    <property type="entry name" value="Beta-barrel_TonB"/>
</dbReference>
<evidence type="ECO:0000256" key="8">
    <source>
        <dbReference type="ARBA" id="ARBA00023077"/>
    </source>
</evidence>
<evidence type="ECO:0000256" key="11">
    <source>
        <dbReference type="PROSITE-ProRule" id="PRU01360"/>
    </source>
</evidence>
<evidence type="ECO:0000313" key="15">
    <source>
        <dbReference type="EMBL" id="QSB44512.1"/>
    </source>
</evidence>
<evidence type="ECO:0000256" key="10">
    <source>
        <dbReference type="ARBA" id="ARBA00023237"/>
    </source>
</evidence>
<keyword evidence="7" id="KW-0406">Ion transport</keyword>
<keyword evidence="10 11" id="KW-0998">Cell outer membrane</keyword>
<dbReference type="Gene3D" id="2.40.170.20">
    <property type="entry name" value="TonB-dependent receptor, beta-barrel domain"/>
    <property type="match status" value="1"/>
</dbReference>
<dbReference type="InterPro" id="IPR036942">
    <property type="entry name" value="Beta-barrel_TonB_sf"/>
</dbReference>
<evidence type="ECO:0000259" key="13">
    <source>
        <dbReference type="Pfam" id="PF00593"/>
    </source>
</evidence>
<evidence type="ECO:0000256" key="2">
    <source>
        <dbReference type="ARBA" id="ARBA00022448"/>
    </source>
</evidence>
<protein>
    <submittedName>
        <fullName evidence="15">TonB-dependent receptor</fullName>
    </submittedName>
</protein>
<dbReference type="EMBL" id="CP061510">
    <property type="protein sequence ID" value="QSB44512.1"/>
    <property type="molecule type" value="Genomic_DNA"/>
</dbReference>
<keyword evidence="16" id="KW-1185">Reference proteome</keyword>
<dbReference type="PROSITE" id="PS52016">
    <property type="entry name" value="TONB_DEPENDENT_REC_3"/>
    <property type="match status" value="1"/>
</dbReference>
<evidence type="ECO:0000256" key="5">
    <source>
        <dbReference type="ARBA" id="ARBA00022692"/>
    </source>
</evidence>
<evidence type="ECO:0000256" key="1">
    <source>
        <dbReference type="ARBA" id="ARBA00004571"/>
    </source>
</evidence>
<feature type="domain" description="TonB-dependent receptor-like beta-barrel" evidence="13">
    <location>
        <begin position="261"/>
        <end position="661"/>
    </location>
</feature>
<comment type="subcellular location">
    <subcellularLocation>
        <location evidence="1 11">Cell outer membrane</location>
        <topology evidence="1 11">Multi-pass membrane protein</topology>
    </subcellularLocation>
</comment>
<evidence type="ECO:0000256" key="12">
    <source>
        <dbReference type="RuleBase" id="RU003357"/>
    </source>
</evidence>
<keyword evidence="3 11" id="KW-1134">Transmembrane beta strand</keyword>
<name>A0ABX7KB16_9SPHN</name>
<proteinExistence type="inferred from homology"/>
<keyword evidence="4" id="KW-0410">Iron transport</keyword>
<evidence type="ECO:0000256" key="7">
    <source>
        <dbReference type="ARBA" id="ARBA00023065"/>
    </source>
</evidence>
<dbReference type="Pfam" id="PF07715">
    <property type="entry name" value="Plug"/>
    <property type="match status" value="1"/>
</dbReference>
<dbReference type="RefSeq" id="WP_205442228.1">
    <property type="nucleotide sequence ID" value="NZ_CP061510.1"/>
</dbReference>
<keyword evidence="8 12" id="KW-0798">TonB box</keyword>
<evidence type="ECO:0000256" key="4">
    <source>
        <dbReference type="ARBA" id="ARBA00022496"/>
    </source>
</evidence>
<feature type="domain" description="TonB-dependent receptor plug" evidence="14">
    <location>
        <begin position="39"/>
        <end position="145"/>
    </location>
</feature>
<keyword evidence="5 11" id="KW-0812">Transmembrane</keyword>
<dbReference type="Pfam" id="PF00593">
    <property type="entry name" value="TonB_dep_Rec_b-barrel"/>
    <property type="match status" value="1"/>
</dbReference>
<keyword evidence="2 11" id="KW-0813">Transport</keyword>
<dbReference type="PANTHER" id="PTHR32552">
    <property type="entry name" value="FERRICHROME IRON RECEPTOR-RELATED"/>
    <property type="match status" value="1"/>
</dbReference>
<reference evidence="15 16" key="1">
    <citation type="submission" date="2020-09" db="EMBL/GenBank/DDBJ databases">
        <title>Complete genome sequence of altererythrobacter flavus SS-21NJ, isolated from Dongying oil sludge in Shandong province.</title>
        <authorList>
            <person name="Sun S."/>
            <person name="Zhang Z."/>
        </authorList>
    </citation>
    <scope>NUCLEOTIDE SEQUENCE [LARGE SCALE GENOMIC DNA]</scope>
    <source>
        <strain evidence="15 16">SS-21NJ</strain>
    </source>
</reference>
<keyword evidence="9 11" id="KW-0472">Membrane</keyword>